<dbReference type="InterPro" id="IPR009039">
    <property type="entry name" value="EAR"/>
</dbReference>
<dbReference type="InterPro" id="IPR005492">
    <property type="entry name" value="EPTP"/>
</dbReference>
<dbReference type="Pfam" id="PF03736">
    <property type="entry name" value="EPTP"/>
    <property type="match status" value="1"/>
</dbReference>
<evidence type="ECO:0000313" key="3">
    <source>
        <dbReference type="EMBL" id="VWB71507.1"/>
    </source>
</evidence>
<dbReference type="EMBL" id="CABVPP010000023">
    <property type="protein sequence ID" value="VWB71507.1"/>
    <property type="molecule type" value="Genomic_DNA"/>
</dbReference>
<dbReference type="AlphaFoldDB" id="A0A6P2LYD4"/>
<reference evidence="3 4" key="1">
    <citation type="submission" date="2019-09" db="EMBL/GenBank/DDBJ databases">
        <authorList>
            <person name="Depoorter E."/>
        </authorList>
    </citation>
    <scope>NUCLEOTIDE SEQUENCE [LARGE SCALE GENOMIC DNA]</scope>
    <source>
        <strain evidence="3">LMG 26883</strain>
    </source>
</reference>
<keyword evidence="1" id="KW-0732">Signal</keyword>
<dbReference type="GO" id="GO:0007165">
    <property type="term" value="P:signal transduction"/>
    <property type="evidence" value="ECO:0007669"/>
    <property type="project" value="TreeGrafter"/>
</dbReference>
<gene>
    <name evidence="3" type="ORF">BPS26883_03396</name>
</gene>
<evidence type="ECO:0000313" key="4">
    <source>
        <dbReference type="Proteomes" id="UP000494162"/>
    </source>
</evidence>
<sequence>MSLDFLIPVQSLATSGARAAAVFEIDGTTYLGIPQLAVDIAGQPPHMNGGDSDIGAQLYRRDDSRFVEAGTLPLPGGEDLEYFEIGARRFLAAAGVRSGKGPYDLNTDAILHEWTDGAWCPFQRIRAFAAKQFRAFDIGSRHFLGLAQGVKIDGAIARHPRQSCVLEWTGSRFDAFQAFDGLWGYDWISTRFGGEHYLAYADHLDGATIYRWNGERFETFQTLPGHGARTFRFFEDGGALWMVYVNIQDHTTLYRLNGEAFVPVQRLADAGGRELCLIDGADGGRYLVRVCFITGTPHDPVVVQRSQVFAWRGDGFALLGEFPTSGATSASTFVADGTRYLVVSNALSEDVRFRVDSTVYRFER</sequence>
<dbReference type="GeneID" id="93170427"/>
<dbReference type="PROSITE" id="PS50912">
    <property type="entry name" value="EAR"/>
    <property type="match status" value="2"/>
</dbReference>
<protein>
    <recommendedName>
        <fullName evidence="5">EPTP domain-containing protein</fullName>
    </recommendedName>
</protein>
<evidence type="ECO:0008006" key="5">
    <source>
        <dbReference type="Google" id="ProtNLM"/>
    </source>
</evidence>
<dbReference type="RefSeq" id="WP_060217688.1">
    <property type="nucleotide sequence ID" value="NZ_CABVPP010000023.1"/>
</dbReference>
<organism evidence="3 4">
    <name type="scientific">Burkholderia pseudomultivorans</name>
    <dbReference type="NCBI Taxonomy" id="1207504"/>
    <lineage>
        <taxon>Bacteria</taxon>
        <taxon>Pseudomonadati</taxon>
        <taxon>Pseudomonadota</taxon>
        <taxon>Betaproteobacteria</taxon>
        <taxon>Burkholderiales</taxon>
        <taxon>Burkholderiaceae</taxon>
        <taxon>Burkholderia</taxon>
        <taxon>Burkholderia cepacia complex</taxon>
    </lineage>
</organism>
<proteinExistence type="predicted"/>
<dbReference type="Proteomes" id="UP000494162">
    <property type="component" value="Unassembled WGS sequence"/>
</dbReference>
<dbReference type="SUPFAM" id="SSF50969">
    <property type="entry name" value="YVTN repeat-like/Quinoprotein amine dehydrogenase"/>
    <property type="match status" value="1"/>
</dbReference>
<dbReference type="PANTHER" id="PTHR15261:SF4">
    <property type="entry name" value="THROMBOSPONDIN-TYPE LAMININ G DOMAIN AND EAR REPEAT-CONTAINING PROTEIN"/>
    <property type="match status" value="1"/>
</dbReference>
<accession>A0A6P2LYD4</accession>
<name>A0A6P2LYD4_9BURK</name>
<keyword evidence="2" id="KW-0677">Repeat</keyword>
<dbReference type="PANTHER" id="PTHR15261">
    <property type="entry name" value="THROMBOSPONDIN-TYPE LAMININ G DOMAIN AND EAR REPEAT-CONTAINING"/>
    <property type="match status" value="1"/>
</dbReference>
<evidence type="ECO:0000256" key="1">
    <source>
        <dbReference type="ARBA" id="ARBA00022729"/>
    </source>
</evidence>
<evidence type="ECO:0000256" key="2">
    <source>
        <dbReference type="ARBA" id="ARBA00022737"/>
    </source>
</evidence>
<dbReference type="InterPro" id="IPR011044">
    <property type="entry name" value="Quino_amine_DH_bsu"/>
</dbReference>